<accession>M7ZSQ6</accession>
<dbReference type="EMBL" id="KD079326">
    <property type="protein sequence ID" value="EMS62651.1"/>
    <property type="molecule type" value="Genomic_DNA"/>
</dbReference>
<proteinExistence type="predicted"/>
<reference evidence="1" key="1">
    <citation type="journal article" date="2013" name="Nature">
        <title>Draft genome of the wheat A-genome progenitor Triticum urartu.</title>
        <authorList>
            <person name="Ling H.Q."/>
            <person name="Zhao S."/>
            <person name="Liu D."/>
            <person name="Wang J."/>
            <person name="Sun H."/>
            <person name="Zhang C."/>
            <person name="Fan H."/>
            <person name="Li D."/>
            <person name="Dong L."/>
            <person name="Tao Y."/>
            <person name="Gao C."/>
            <person name="Wu H."/>
            <person name="Li Y."/>
            <person name="Cui Y."/>
            <person name="Guo X."/>
            <person name="Zheng S."/>
            <person name="Wang B."/>
            <person name="Yu K."/>
            <person name="Liang Q."/>
            <person name="Yang W."/>
            <person name="Lou X."/>
            <person name="Chen J."/>
            <person name="Feng M."/>
            <person name="Jian J."/>
            <person name="Zhang X."/>
            <person name="Luo G."/>
            <person name="Jiang Y."/>
            <person name="Liu J."/>
            <person name="Wang Z."/>
            <person name="Sha Y."/>
            <person name="Zhang B."/>
            <person name="Wu H."/>
            <person name="Tang D."/>
            <person name="Shen Q."/>
            <person name="Xue P."/>
            <person name="Zou S."/>
            <person name="Wang X."/>
            <person name="Liu X."/>
            <person name="Wang F."/>
            <person name="Yang Y."/>
            <person name="An X."/>
            <person name="Dong Z."/>
            <person name="Zhang K."/>
            <person name="Zhang X."/>
            <person name="Luo M.C."/>
            <person name="Dvorak J."/>
            <person name="Tong Y."/>
            <person name="Wang J."/>
            <person name="Yang H."/>
            <person name="Li Z."/>
            <person name="Wang D."/>
            <person name="Zhang A."/>
            <person name="Wang J."/>
        </authorList>
    </citation>
    <scope>NUCLEOTIDE SEQUENCE</scope>
</reference>
<name>M7ZSQ6_TRIUA</name>
<evidence type="ECO:0000313" key="1">
    <source>
        <dbReference type="EMBL" id="EMS62651.1"/>
    </source>
</evidence>
<dbReference type="AlphaFoldDB" id="M7ZSQ6"/>
<protein>
    <submittedName>
        <fullName evidence="1">Uncharacterized protein</fullName>
    </submittedName>
</protein>
<sequence>MAGTGLPDQQLRLMTTAEETLGSALASLHQGESGGGEEHGNGRIQPLKTIGVPFLSGSRKSKGGPTKKGLADLEALVAGGHSGVGKAVAL</sequence>
<organism evidence="1">
    <name type="scientific">Triticum urartu</name>
    <name type="common">Red wild einkorn</name>
    <name type="synonym">Crithodium urartu</name>
    <dbReference type="NCBI Taxonomy" id="4572"/>
    <lineage>
        <taxon>Eukaryota</taxon>
        <taxon>Viridiplantae</taxon>
        <taxon>Streptophyta</taxon>
        <taxon>Embryophyta</taxon>
        <taxon>Tracheophyta</taxon>
        <taxon>Spermatophyta</taxon>
        <taxon>Magnoliopsida</taxon>
        <taxon>Liliopsida</taxon>
        <taxon>Poales</taxon>
        <taxon>Poaceae</taxon>
        <taxon>BOP clade</taxon>
        <taxon>Pooideae</taxon>
        <taxon>Triticodae</taxon>
        <taxon>Triticeae</taxon>
        <taxon>Triticinae</taxon>
        <taxon>Triticum</taxon>
    </lineage>
</organism>
<gene>
    <name evidence="1" type="ORF">TRIUR3_31096</name>
</gene>